<reference evidence="1 2" key="1">
    <citation type="submission" date="2021-06" db="EMBL/GenBank/DDBJ databases">
        <title>Complete genome sequence of Erwinia phage pEa_SNUABM_33.</title>
        <authorList>
            <person name="Kim S.G."/>
            <person name="Park S.C."/>
        </authorList>
    </citation>
    <scope>NUCLEOTIDE SEQUENCE [LARGE SCALE GENOMIC DNA]</scope>
</reference>
<evidence type="ECO:0000313" key="1">
    <source>
        <dbReference type="EMBL" id="QZE58185.1"/>
    </source>
</evidence>
<organism evidence="1 2">
    <name type="scientific">Erwinia phage pEa_SNUABM_33</name>
    <dbReference type="NCBI Taxonomy" id="2869556"/>
    <lineage>
        <taxon>Viruses</taxon>
        <taxon>Duplodnaviria</taxon>
        <taxon>Heunggongvirae</taxon>
        <taxon>Uroviricota</taxon>
        <taxon>Caudoviricetes</taxon>
        <taxon>Alexandravirus</taxon>
        <taxon>Alexandravirus SNUABM33</taxon>
    </lineage>
</organism>
<name>A0AAE7XMF0_9CAUD</name>
<dbReference type="EMBL" id="MZ443779">
    <property type="protein sequence ID" value="QZE58185.1"/>
    <property type="molecule type" value="Genomic_DNA"/>
</dbReference>
<protein>
    <submittedName>
        <fullName evidence="1">Uncharacterized protein</fullName>
    </submittedName>
</protein>
<sequence length="102" mass="11599">MAEITIEPKLTNKVRKALETCWDETTNRNEGPIAFSFLASSFAKDGKRLFEGELRLINAILREAININLYGWYVATVHNSKKGDMLIFQPVADLEDIVELEL</sequence>
<proteinExistence type="predicted"/>
<evidence type="ECO:0000313" key="2">
    <source>
        <dbReference type="Proteomes" id="UP000827805"/>
    </source>
</evidence>
<dbReference type="Proteomes" id="UP000827805">
    <property type="component" value="Segment"/>
</dbReference>
<gene>
    <name evidence="1" type="ORF">pEaSNUABM33_00309</name>
</gene>
<accession>A0AAE7XMF0</accession>
<keyword evidence="2" id="KW-1185">Reference proteome</keyword>